<evidence type="ECO:0000259" key="1">
    <source>
        <dbReference type="Pfam" id="PF13614"/>
    </source>
</evidence>
<protein>
    <submittedName>
        <fullName evidence="2">AAA family ATPase</fullName>
    </submittedName>
</protein>
<evidence type="ECO:0000313" key="2">
    <source>
        <dbReference type="EMBL" id="TQD43806.1"/>
    </source>
</evidence>
<dbReference type="PANTHER" id="PTHR13696">
    <property type="entry name" value="P-LOOP CONTAINING NUCLEOSIDE TRIPHOSPHATE HYDROLASE"/>
    <property type="match status" value="1"/>
</dbReference>
<comment type="caution">
    <text evidence="2">The sequence shown here is derived from an EMBL/GenBank/DDBJ whole genome shotgun (WGS) entry which is preliminary data.</text>
</comment>
<proteinExistence type="predicted"/>
<dbReference type="Gene3D" id="3.40.50.300">
    <property type="entry name" value="P-loop containing nucleotide triphosphate hydrolases"/>
    <property type="match status" value="1"/>
</dbReference>
<dbReference type="InterPro" id="IPR025669">
    <property type="entry name" value="AAA_dom"/>
</dbReference>
<evidence type="ECO:0000313" key="3">
    <source>
        <dbReference type="Proteomes" id="UP000319010"/>
    </source>
</evidence>
<dbReference type="RefSeq" id="WP_141424036.1">
    <property type="nucleotide sequence ID" value="NZ_JASPFB010000002.1"/>
</dbReference>
<accession>A0A508A1G6</accession>
<dbReference type="SUPFAM" id="SSF52540">
    <property type="entry name" value="P-loop containing nucleoside triphosphate hydrolases"/>
    <property type="match status" value="1"/>
</dbReference>
<organism evidence="2 3">
    <name type="scientific">Actinomyces johnsonii</name>
    <dbReference type="NCBI Taxonomy" id="544581"/>
    <lineage>
        <taxon>Bacteria</taxon>
        <taxon>Bacillati</taxon>
        <taxon>Actinomycetota</taxon>
        <taxon>Actinomycetes</taxon>
        <taxon>Actinomycetales</taxon>
        <taxon>Actinomycetaceae</taxon>
        <taxon>Actinomyces</taxon>
    </lineage>
</organism>
<reference evidence="2 3" key="1">
    <citation type="submission" date="2019-06" db="EMBL/GenBank/DDBJ databases">
        <title>Draft genome sequence of Actinomyces johnsonii CCUG 34287T.</title>
        <authorList>
            <person name="Salva-Serra F."/>
            <person name="Cardew S."/>
            <person name="Moore E."/>
        </authorList>
    </citation>
    <scope>NUCLEOTIDE SEQUENCE [LARGE SCALE GENOMIC DNA]</scope>
    <source>
        <strain evidence="2 3">CCUG 34287</strain>
    </source>
</reference>
<gene>
    <name evidence="2" type="ORF">FK256_05800</name>
</gene>
<dbReference type="InterPro" id="IPR027417">
    <property type="entry name" value="P-loop_NTPase"/>
</dbReference>
<feature type="domain" description="AAA" evidence="1">
    <location>
        <begin position="4"/>
        <end position="198"/>
    </location>
</feature>
<dbReference type="PANTHER" id="PTHR13696:SF52">
    <property type="entry name" value="PARA FAMILY PROTEIN CT_582"/>
    <property type="match status" value="1"/>
</dbReference>
<dbReference type="CDD" id="cd02042">
    <property type="entry name" value="ParAB_family"/>
    <property type="match status" value="1"/>
</dbReference>
<dbReference type="EMBL" id="VICB01000005">
    <property type="protein sequence ID" value="TQD43806.1"/>
    <property type="molecule type" value="Genomic_DNA"/>
</dbReference>
<sequence length="343" mass="37788">MTATVAFFNNKGGVGKTTLACNYASFVANKGKRVAIVDCDPQGNASQLLLSDEQWLRLYDAESVDNTRTIYGIFRNILQGDSEIQENISLTSSERFNVDLLAGDSRLALVEDEISSSWGDFAGGKQFGGRRTLWARGLARYLERQGYDYIVFDVSPSLGALNRSILLGVDAFVTPLGTDLFSLHSIRNICDWLNTINEGYADAYDLTKKKVKGDDLHSDILSPGVVAPRWGGFTTQQYLKTSSGGKPIEAYERFKIRIVEAAKSLKSHGVDNIRHDFSCAQLGDIPNMFSMPNLAHEAHAPIFSLKSSDGLTGAQFTQRDKYVSVLSETFNKLWVNVGASEEV</sequence>
<dbReference type="AlphaFoldDB" id="A0A508A1G6"/>
<dbReference type="Proteomes" id="UP000319010">
    <property type="component" value="Unassembled WGS sequence"/>
</dbReference>
<dbReference type="Pfam" id="PF13614">
    <property type="entry name" value="AAA_31"/>
    <property type="match status" value="1"/>
</dbReference>
<dbReference type="InterPro" id="IPR050678">
    <property type="entry name" value="DNA_Partitioning_ATPase"/>
</dbReference>
<name>A0A508A1G6_9ACTO</name>